<dbReference type="GO" id="GO:0016301">
    <property type="term" value="F:kinase activity"/>
    <property type="evidence" value="ECO:0007669"/>
    <property type="project" value="UniProtKB-KW"/>
</dbReference>
<dbReference type="SUPFAM" id="SSF55604">
    <property type="entry name" value="Glucose permease domain IIB"/>
    <property type="match status" value="1"/>
</dbReference>
<name>A0A4R5NJN5_9LACO</name>
<dbReference type="Pfam" id="PF00367">
    <property type="entry name" value="PTS_EIIB"/>
    <property type="match status" value="1"/>
</dbReference>
<evidence type="ECO:0000313" key="16">
    <source>
        <dbReference type="Proteomes" id="UP000295257"/>
    </source>
</evidence>
<dbReference type="AlphaFoldDB" id="A0A4R5NJN5"/>
<dbReference type="GO" id="GO:0090563">
    <property type="term" value="F:protein-phosphocysteine-sugar phosphotransferase activity"/>
    <property type="evidence" value="ECO:0007669"/>
    <property type="project" value="TreeGrafter"/>
</dbReference>
<evidence type="ECO:0008006" key="17">
    <source>
        <dbReference type="Google" id="ProtNLM"/>
    </source>
</evidence>
<keyword evidence="10 12" id="KW-0472">Membrane</keyword>
<evidence type="ECO:0000259" key="13">
    <source>
        <dbReference type="PROSITE" id="PS51098"/>
    </source>
</evidence>
<gene>
    <name evidence="15" type="ORF">C5L30_000081</name>
</gene>
<protein>
    <recommendedName>
        <fullName evidence="17">PTS alpha-glucoside transporter subunit IICB</fullName>
    </recommendedName>
</protein>
<dbReference type="InterPro" id="IPR003352">
    <property type="entry name" value="PTS_EIIC"/>
</dbReference>
<evidence type="ECO:0000256" key="2">
    <source>
        <dbReference type="ARBA" id="ARBA00022448"/>
    </source>
</evidence>
<dbReference type="InterPro" id="IPR001996">
    <property type="entry name" value="PTS_IIB_1"/>
</dbReference>
<dbReference type="GO" id="GO:0005886">
    <property type="term" value="C:plasma membrane"/>
    <property type="evidence" value="ECO:0007669"/>
    <property type="project" value="UniProtKB-SubCell"/>
</dbReference>
<dbReference type="CDD" id="cd00212">
    <property type="entry name" value="PTS_IIB_glc"/>
    <property type="match status" value="1"/>
</dbReference>
<dbReference type="InterPro" id="IPR013013">
    <property type="entry name" value="PTS_EIIC_1"/>
</dbReference>
<keyword evidence="5" id="KW-0808">Transferase</keyword>
<keyword evidence="8" id="KW-0418">Kinase</keyword>
<dbReference type="PANTHER" id="PTHR30009:SF12">
    <property type="entry name" value="PHOSPHOTRANSFERASE IIC COMPONENT GLVC"/>
    <property type="match status" value="1"/>
</dbReference>
<organism evidence="15 16">
    <name type="scientific">Companilactobacillus farciminis</name>
    <dbReference type="NCBI Taxonomy" id="1612"/>
    <lineage>
        <taxon>Bacteria</taxon>
        <taxon>Bacillati</taxon>
        <taxon>Bacillota</taxon>
        <taxon>Bacilli</taxon>
        <taxon>Lactobacillales</taxon>
        <taxon>Lactobacillaceae</taxon>
        <taxon>Companilactobacillus</taxon>
    </lineage>
</organism>
<dbReference type="Pfam" id="PF02378">
    <property type="entry name" value="PTS_EIIC"/>
    <property type="match status" value="1"/>
</dbReference>
<dbReference type="PROSITE" id="PS01035">
    <property type="entry name" value="PTS_EIIB_TYPE_1_CYS"/>
    <property type="match status" value="1"/>
</dbReference>
<feature type="transmembrane region" description="Helical" evidence="12">
    <location>
        <begin position="176"/>
        <end position="198"/>
    </location>
</feature>
<keyword evidence="7 12" id="KW-0812">Transmembrane</keyword>
<feature type="transmembrane region" description="Helical" evidence="12">
    <location>
        <begin position="91"/>
        <end position="113"/>
    </location>
</feature>
<dbReference type="EMBL" id="PUFN01000002">
    <property type="protein sequence ID" value="TDG74846.1"/>
    <property type="molecule type" value="Genomic_DNA"/>
</dbReference>
<evidence type="ECO:0000256" key="11">
    <source>
        <dbReference type="PROSITE-ProRule" id="PRU00421"/>
    </source>
</evidence>
<dbReference type="PROSITE" id="PS51103">
    <property type="entry name" value="PTS_EIIC_TYPE_1"/>
    <property type="match status" value="1"/>
</dbReference>
<feature type="domain" description="PTS EIIB type-1" evidence="13">
    <location>
        <begin position="450"/>
        <end position="532"/>
    </location>
</feature>
<keyword evidence="3" id="KW-1003">Cell membrane</keyword>
<dbReference type="PANTHER" id="PTHR30009">
    <property type="entry name" value="CYTOCHROME C-TYPE SYNTHESIS PROTEIN AND PTS TRANSMEMBRANE COMPONENT"/>
    <property type="match status" value="1"/>
</dbReference>
<evidence type="ECO:0000256" key="9">
    <source>
        <dbReference type="ARBA" id="ARBA00022989"/>
    </source>
</evidence>
<keyword evidence="2" id="KW-0813">Transport</keyword>
<dbReference type="Gene3D" id="3.30.1360.60">
    <property type="entry name" value="Glucose permease domain IIB"/>
    <property type="match status" value="1"/>
</dbReference>
<feature type="transmembrane region" description="Helical" evidence="12">
    <location>
        <begin position="210"/>
        <end position="230"/>
    </location>
</feature>
<keyword evidence="4" id="KW-0762">Sugar transport</keyword>
<feature type="transmembrane region" description="Helical" evidence="12">
    <location>
        <begin position="357"/>
        <end position="382"/>
    </location>
</feature>
<evidence type="ECO:0000256" key="5">
    <source>
        <dbReference type="ARBA" id="ARBA00022679"/>
    </source>
</evidence>
<dbReference type="NCBIfam" id="TIGR02005">
    <property type="entry name" value="PTS-IIBC-alpha"/>
    <property type="match status" value="1"/>
</dbReference>
<proteinExistence type="predicted"/>
<keyword evidence="6" id="KW-0598">Phosphotransferase system</keyword>
<feature type="transmembrane region" description="Helical" evidence="12">
    <location>
        <begin position="388"/>
        <end position="410"/>
    </location>
</feature>
<dbReference type="InterPro" id="IPR036878">
    <property type="entry name" value="Glu_permease_IIB"/>
</dbReference>
<dbReference type="InterPro" id="IPR010975">
    <property type="entry name" value="PTS_IIBC_a_glc"/>
</dbReference>
<dbReference type="InterPro" id="IPR018113">
    <property type="entry name" value="PTrfase_EIIB_Cys"/>
</dbReference>
<keyword evidence="9 12" id="KW-1133">Transmembrane helix</keyword>
<evidence type="ECO:0000256" key="10">
    <source>
        <dbReference type="ARBA" id="ARBA00023136"/>
    </source>
</evidence>
<evidence type="ECO:0000256" key="1">
    <source>
        <dbReference type="ARBA" id="ARBA00004651"/>
    </source>
</evidence>
<dbReference type="NCBIfam" id="TIGR00826">
    <property type="entry name" value="EIIB_glc"/>
    <property type="match status" value="1"/>
</dbReference>
<evidence type="ECO:0000259" key="14">
    <source>
        <dbReference type="PROSITE" id="PS51103"/>
    </source>
</evidence>
<sequence>MMQKLQKFGAAMFVPVLLFSFAGLVVAFGSLFTNAEIFHNLAQPNTTWYGIWYTIQEGGWTIFRQVPLLFVVGLPIGLAKKSQGRAALESLVTYLTFNYFIGGMLSQWGPFFGVRNYAKPILANSTNGGLTEIAGIKTLDTSIVGALVVAGIVVWLHNKYFDKKLPDWLGTFQGSAYVVILGFASMFVLAFVTCLVWPKIQLGISGLQGFMKNSGVIGVWIYCFLQRVLIPTGLHHFIYIPFQYGPAAVAGGLQPYWLKHLADFAGSTQALKTLAPSMGFELFGNEKVFGIPAICYAFYVTAKKSRKKQTAALLIPAGLTSIAAGITEPVEFTFLFAAPVLWFVHSFLAATMDATMYAFGIVGQFDGGLIQFASMNWIPLWANHWHTWITQIVIGLIFALIYFVVFKVLIEKFDFATPGREAEGEDTKLINKKEYKSKKANGSKSSNPYIERAQAYLEGLGGSGNVDEMTSCATRLRVTVKDPEKVEADGFFKANKAVGVVRHGKAIQVIVGLDVAQVLENMQDLSSGPVNDRATKAVELTPIQQNALLLLDSLGTVENVENIETNDGKIVVTVVDPTEVDSKDVFSDLGLDVNDVSVENKKATIDMKNHELYAHTMSSML</sequence>
<evidence type="ECO:0000313" key="15">
    <source>
        <dbReference type="EMBL" id="TDG74846.1"/>
    </source>
</evidence>
<dbReference type="RefSeq" id="WP_010018065.1">
    <property type="nucleotide sequence ID" value="NZ_PUFN01000002.1"/>
</dbReference>
<evidence type="ECO:0000256" key="8">
    <source>
        <dbReference type="ARBA" id="ARBA00022777"/>
    </source>
</evidence>
<evidence type="ECO:0000256" key="3">
    <source>
        <dbReference type="ARBA" id="ARBA00022475"/>
    </source>
</evidence>
<dbReference type="InterPro" id="IPR050429">
    <property type="entry name" value="PTS_Glucose_EIICBA"/>
</dbReference>
<evidence type="ECO:0000256" key="6">
    <source>
        <dbReference type="ARBA" id="ARBA00022683"/>
    </source>
</evidence>
<keyword evidence="16" id="KW-1185">Reference proteome</keyword>
<accession>A0A4R5NJN5</accession>
<dbReference type="GO" id="GO:0009401">
    <property type="term" value="P:phosphoenolpyruvate-dependent sugar phosphotransferase system"/>
    <property type="evidence" value="ECO:0007669"/>
    <property type="project" value="UniProtKB-KW"/>
</dbReference>
<dbReference type="PROSITE" id="PS51098">
    <property type="entry name" value="PTS_EIIB_TYPE_1"/>
    <property type="match status" value="1"/>
</dbReference>
<feature type="transmembrane region" description="Helical" evidence="12">
    <location>
        <begin position="310"/>
        <end position="326"/>
    </location>
</feature>
<reference evidence="15 16" key="1">
    <citation type="journal article" date="2019" name="Appl. Microbiol. Biotechnol.">
        <title>Uncovering carbohydrate metabolism through a genotype-phenotype association study of 56 lactic acid bacteria genomes.</title>
        <authorList>
            <person name="Buron-Moles G."/>
            <person name="Chailyan A."/>
            <person name="Dolejs I."/>
            <person name="Forster J."/>
            <person name="Miks M.H."/>
        </authorList>
    </citation>
    <scope>NUCLEOTIDE SEQUENCE [LARGE SCALE GENOMIC DNA]</scope>
    <source>
        <strain evidence="15 16">ATCC 29644</strain>
    </source>
</reference>
<feature type="transmembrane region" description="Helical" evidence="12">
    <location>
        <begin position="332"/>
        <end position="350"/>
    </location>
</feature>
<feature type="active site" description="Phosphocysteine intermediate; for EIIB activity" evidence="11">
    <location>
        <position position="472"/>
    </location>
</feature>
<evidence type="ECO:0000256" key="7">
    <source>
        <dbReference type="ARBA" id="ARBA00022692"/>
    </source>
</evidence>
<comment type="subcellular location">
    <subcellularLocation>
        <location evidence="1">Cell membrane</location>
        <topology evidence="1">Multi-pass membrane protein</topology>
    </subcellularLocation>
</comment>
<dbReference type="Proteomes" id="UP000295257">
    <property type="component" value="Unassembled WGS sequence"/>
</dbReference>
<feature type="transmembrane region" description="Helical" evidence="12">
    <location>
        <begin position="59"/>
        <end position="79"/>
    </location>
</feature>
<feature type="domain" description="PTS EIIC type-1" evidence="14">
    <location>
        <begin position="1"/>
        <end position="422"/>
    </location>
</feature>
<dbReference type="GO" id="GO:0008982">
    <property type="term" value="F:protein-N(PI)-phosphohistidine-sugar phosphotransferase activity"/>
    <property type="evidence" value="ECO:0007669"/>
    <property type="project" value="InterPro"/>
</dbReference>
<feature type="transmembrane region" description="Helical" evidence="12">
    <location>
        <begin position="133"/>
        <end position="156"/>
    </location>
</feature>
<dbReference type="OrthoDB" id="9764327at2"/>
<evidence type="ECO:0000256" key="12">
    <source>
        <dbReference type="SAM" id="Phobius"/>
    </source>
</evidence>
<evidence type="ECO:0000256" key="4">
    <source>
        <dbReference type="ARBA" id="ARBA00022597"/>
    </source>
</evidence>
<comment type="caution">
    <text evidence="15">The sequence shown here is derived from an EMBL/GenBank/DDBJ whole genome shotgun (WGS) entry which is preliminary data.</text>
</comment>